<organism evidence="1 2">
    <name type="scientific">Tuber borchii</name>
    <name type="common">White truffle</name>
    <dbReference type="NCBI Taxonomy" id="42251"/>
    <lineage>
        <taxon>Eukaryota</taxon>
        <taxon>Fungi</taxon>
        <taxon>Dikarya</taxon>
        <taxon>Ascomycota</taxon>
        <taxon>Pezizomycotina</taxon>
        <taxon>Pezizomycetes</taxon>
        <taxon>Pezizales</taxon>
        <taxon>Tuberaceae</taxon>
        <taxon>Tuber</taxon>
    </lineage>
</organism>
<gene>
    <name evidence="1" type="ORF">B9Z19DRAFT_1009408</name>
</gene>
<dbReference type="Gene3D" id="2.120.10.70">
    <property type="entry name" value="Fucose-specific lectin"/>
    <property type="match status" value="1"/>
</dbReference>
<dbReference type="SUPFAM" id="SSF89372">
    <property type="entry name" value="Fucose-specific lectin"/>
    <property type="match status" value="1"/>
</dbReference>
<accession>A0A2T6ZAK9</accession>
<protein>
    <submittedName>
        <fullName evidence="1">Uncharacterized protein</fullName>
    </submittedName>
</protein>
<evidence type="ECO:0000313" key="1">
    <source>
        <dbReference type="EMBL" id="PUU72515.1"/>
    </source>
</evidence>
<keyword evidence="2" id="KW-1185">Reference proteome</keyword>
<name>A0A2T6ZAK9_TUBBO</name>
<sequence>MGSFLPDTSLTSLVTGNKIYTYAQTQSGSLLELEGNLERIDAPVDTYSYDRSTRVVRRYQNDRITNNAPKFFTPLAAADFTPMKSAQKDTRCLFYVDDSNILRSMVSERGTNWKEGSLSQLTVNVAHYSSLAATTVSNDLYNVICISYQLPDKSAAIKMVSYSGRDQRWVRTTPDLRDPPLYGTSLTAVLPRPGILVAPAGTPEARLPVLSTLIFITNTTTEPAEIPGFEVDRRPLVFSPHTSLTAVDDGTRLYCIFKSNGGDIKMIEIVNGRPNVPEKFDQINPTPRSAIAACLSPSKTQIILFYQSLNKETMKIDLWGLTLYKKTATSADWIHAEARKLEDCMPSRHIYFINYIS</sequence>
<proteinExistence type="predicted"/>
<reference evidence="1 2" key="1">
    <citation type="submission" date="2017-04" db="EMBL/GenBank/DDBJ databases">
        <title>Draft genome sequence of Tuber borchii Vittad., a whitish edible truffle.</title>
        <authorList>
            <consortium name="DOE Joint Genome Institute"/>
            <person name="Murat C."/>
            <person name="Kuo A."/>
            <person name="Barry K.W."/>
            <person name="Clum A."/>
            <person name="Dockter R.B."/>
            <person name="Fauchery L."/>
            <person name="Iotti M."/>
            <person name="Kohler A."/>
            <person name="Labutti K."/>
            <person name="Lindquist E.A."/>
            <person name="Lipzen A."/>
            <person name="Ohm R.A."/>
            <person name="Wang M."/>
            <person name="Grigoriev I.V."/>
            <person name="Zambonelli A."/>
            <person name="Martin F.M."/>
        </authorList>
    </citation>
    <scope>NUCLEOTIDE SEQUENCE [LARGE SCALE GENOMIC DNA]</scope>
    <source>
        <strain evidence="1 2">Tbo3840</strain>
    </source>
</reference>
<dbReference type="AlphaFoldDB" id="A0A2T6ZAK9"/>
<dbReference type="STRING" id="42251.A0A2T6ZAK9"/>
<dbReference type="OrthoDB" id="3215839at2759"/>
<dbReference type="Proteomes" id="UP000244722">
    <property type="component" value="Unassembled WGS sequence"/>
</dbReference>
<dbReference type="EMBL" id="NESQ01000516">
    <property type="protein sequence ID" value="PUU72515.1"/>
    <property type="molecule type" value="Genomic_DNA"/>
</dbReference>
<evidence type="ECO:0000313" key="2">
    <source>
        <dbReference type="Proteomes" id="UP000244722"/>
    </source>
</evidence>
<comment type="caution">
    <text evidence="1">The sequence shown here is derived from an EMBL/GenBank/DDBJ whole genome shotgun (WGS) entry which is preliminary data.</text>
</comment>